<organism evidence="1 2">
    <name type="scientific">Chitinophaga chungangae</name>
    <dbReference type="NCBI Taxonomy" id="2821488"/>
    <lineage>
        <taxon>Bacteria</taxon>
        <taxon>Pseudomonadati</taxon>
        <taxon>Bacteroidota</taxon>
        <taxon>Chitinophagia</taxon>
        <taxon>Chitinophagales</taxon>
        <taxon>Chitinophagaceae</taxon>
        <taxon>Chitinophaga</taxon>
    </lineage>
</organism>
<name>A0ABS3YIL2_9BACT</name>
<dbReference type="EMBL" id="JAGHKP010000003">
    <property type="protein sequence ID" value="MBO9154148.1"/>
    <property type="molecule type" value="Genomic_DNA"/>
</dbReference>
<accession>A0ABS3YIL2</accession>
<evidence type="ECO:0000313" key="1">
    <source>
        <dbReference type="EMBL" id="MBO9154148.1"/>
    </source>
</evidence>
<gene>
    <name evidence="1" type="ORF">J7I43_18120</name>
</gene>
<keyword evidence="2" id="KW-1185">Reference proteome</keyword>
<evidence type="ECO:0000313" key="2">
    <source>
        <dbReference type="Proteomes" id="UP000679126"/>
    </source>
</evidence>
<protein>
    <submittedName>
        <fullName evidence="1">GAF domain-containing protein</fullName>
    </submittedName>
</protein>
<sequence>MEKTILDISGNRAFTLAVDAAISFRPFMAHIEKRAAEEQGLKKNFYNTVLERFREKPGVEDDIALEDIHRYEDLLEYLYAVLSPTLSSENEVAWGLAFPLQPILFYGTAPIYHMLTSNFRGPEEFTISKTPQEYQVERLKLVYALILQRLYNFHAPVKVGQTHAWQQESSGLYRYYHTALNADFLEVSVKGELPELDTNQLHALLSGPDGFAALEHILPLQRFRFRGISVVTATDVTATQAVENIRNIRLTALPGESRKGYDDVVLSLKTLVQNEKIEFDLFPFVRVNNRGVFGYEKSGTGILFSVWGENNFTPDEFAKNVAAYSARPDAFFSTDLEDTALEKISFVQMFRKLGVRSLALTPVFYQGKAVGVLGMHTWGNDRFDEKTLALLEPAIAPIAQLMQIYIDEFNLELENIIKEKFTFIQPAVQWKFNEAAWHILHYKKKNLSVETEPIRFEQVYPLYGAIDIRNSTMERNKAALADLRAHLLLLSGTLAALGQHHQSVILDEMIFHNRKWQKTIEEGLLPATEEANLNYFLNEEIISYLQHISVQTPAARDSIAAFLHVVRQPDGPAQQNRYALEVSMQKLNTAINAYFEQEKEKLQQSYPCYFEKFRTDGIEYDIYIGQSISPAQPFDHFHLEHLRLWQLSSMAAIARLTRSLLPELPVELETTQLIFVHNHPIDISFRTDERKFDVEGAYNIRYQMIKKRIDKVHVRNTGERLTQPGKIALIYFNKRDVEDYLPYIQYLQESGAIDPGMEELELEDLQGLSGLRALRVSVRYE</sequence>
<dbReference type="Proteomes" id="UP000679126">
    <property type="component" value="Unassembled WGS sequence"/>
</dbReference>
<dbReference type="Gene3D" id="3.30.450.40">
    <property type="match status" value="1"/>
</dbReference>
<comment type="caution">
    <text evidence="1">The sequence shown here is derived from an EMBL/GenBank/DDBJ whole genome shotgun (WGS) entry which is preliminary data.</text>
</comment>
<dbReference type="SUPFAM" id="SSF55781">
    <property type="entry name" value="GAF domain-like"/>
    <property type="match status" value="1"/>
</dbReference>
<dbReference type="InterPro" id="IPR029016">
    <property type="entry name" value="GAF-like_dom_sf"/>
</dbReference>
<dbReference type="RefSeq" id="WP_209147267.1">
    <property type="nucleotide sequence ID" value="NZ_JAGHKP010000003.1"/>
</dbReference>
<reference evidence="2" key="1">
    <citation type="submission" date="2021-03" db="EMBL/GenBank/DDBJ databases">
        <title>Assistant Professor.</title>
        <authorList>
            <person name="Huq M.A."/>
        </authorList>
    </citation>
    <scope>NUCLEOTIDE SEQUENCE [LARGE SCALE GENOMIC DNA]</scope>
    <source>
        <strain evidence="2">MAH-28</strain>
    </source>
</reference>
<proteinExistence type="predicted"/>